<evidence type="ECO:0000256" key="3">
    <source>
        <dbReference type="ARBA" id="ARBA00022485"/>
    </source>
</evidence>
<feature type="repeat" description="PPR" evidence="12">
    <location>
        <begin position="598"/>
        <end position="632"/>
    </location>
</feature>
<feature type="repeat" description="PPR" evidence="12">
    <location>
        <begin position="835"/>
        <end position="869"/>
    </location>
</feature>
<comment type="cofactor">
    <cofactor evidence="1 11">
        <name>[4Fe-4S] cluster</name>
        <dbReference type="ChEBI" id="CHEBI:49883"/>
    </cofactor>
</comment>
<comment type="subunit">
    <text evidence="11">Monomer.</text>
</comment>
<feature type="binding site" evidence="11">
    <location>
        <position position="232"/>
    </location>
    <ligand>
        <name>[4Fe-4S] cluster</name>
        <dbReference type="ChEBI" id="CHEBI:49883"/>
    </ligand>
</feature>
<accession>A0ABR0P4U6</accession>
<evidence type="ECO:0000256" key="11">
    <source>
        <dbReference type="HAMAP-Rule" id="MF_03115"/>
    </source>
</evidence>
<dbReference type="Pfam" id="PF13041">
    <property type="entry name" value="PPR_2"/>
    <property type="match status" value="3"/>
</dbReference>
<keyword evidence="15" id="KW-1185">Reference proteome</keyword>
<name>A0ABR0P4U6_GOSAR</name>
<comment type="caution">
    <text evidence="11">Lacks conserved residue(s) required for the propagation of feature annotation.</text>
</comment>
<feature type="domain" description="Anamorsin C-terminal" evidence="13">
    <location>
        <begin position="224"/>
        <end position="261"/>
    </location>
</feature>
<evidence type="ECO:0000256" key="2">
    <source>
        <dbReference type="ARBA" id="ARBA00007166"/>
    </source>
</evidence>
<protein>
    <recommendedName>
        <fullName evidence="11">Anamorsin homolog</fullName>
    </recommendedName>
    <alternativeName>
        <fullName evidence="11">Fe-S cluster assembly protein DRE2 homolog</fullName>
    </alternativeName>
</protein>
<comment type="cofactor">
    <cofactor evidence="11">
        <name>[2Fe-2S] cluster</name>
        <dbReference type="ChEBI" id="CHEBI:190135"/>
    </cofactor>
</comment>
<evidence type="ECO:0000256" key="8">
    <source>
        <dbReference type="ARBA" id="ARBA00023004"/>
    </source>
</evidence>
<feature type="repeat" description="PPR" evidence="12">
    <location>
        <begin position="735"/>
        <end position="765"/>
    </location>
</feature>
<keyword evidence="6 11" id="KW-0479">Metal-binding</keyword>
<evidence type="ECO:0000256" key="4">
    <source>
        <dbReference type="ARBA" id="ARBA00022490"/>
    </source>
</evidence>
<evidence type="ECO:0000256" key="12">
    <source>
        <dbReference type="PROSITE-ProRule" id="PRU00708"/>
    </source>
</evidence>
<comment type="function">
    <text evidence="11">Component of the cytosolic iron-sulfur (Fe-S) protein assembly (CIA) machinery. Required for the maturation of extramitochondrial Fe-S proteins. Part of an electron transfer chain functioning in an early step of cytosolic Fe-S biogenesis, facilitating the de novo assembly of a [4Fe-4S] cluster on the cytosolic Fe-S scaffold complex. Electrons are transferred from NADPH via a FAD- and FMN-containing diflavin oxidoreductase. Together with the diflavin oxidoreductase, also required for the assembly of the diferric tyrosyl radical cofactor of ribonucleotide reductase (RNR), probably by providing electrons for reduction during radical cofactor maturation in the catalytic small subunit.</text>
</comment>
<keyword evidence="8 11" id="KW-0408">Iron</keyword>
<keyword evidence="7" id="KW-0677">Repeat</keyword>
<dbReference type="PANTHER" id="PTHR47926">
    <property type="entry name" value="PENTATRICOPEPTIDE REPEAT-CONTAINING PROTEIN"/>
    <property type="match status" value="1"/>
</dbReference>
<dbReference type="EMBL" id="JARKNE010000008">
    <property type="protein sequence ID" value="KAK5813361.1"/>
    <property type="molecule type" value="Genomic_DNA"/>
</dbReference>
<feature type="short sequence motif" description="Cx2C motif 1" evidence="11">
    <location>
        <begin position="232"/>
        <end position="235"/>
    </location>
</feature>
<keyword evidence="5 11" id="KW-0001">2Fe-2S</keyword>
<reference evidence="14 15" key="1">
    <citation type="submission" date="2023-03" db="EMBL/GenBank/DDBJ databases">
        <title>WGS of Gossypium arboreum.</title>
        <authorList>
            <person name="Yu D."/>
        </authorList>
    </citation>
    <scope>NUCLEOTIDE SEQUENCE [LARGE SCALE GENOMIC DNA]</scope>
    <source>
        <tissue evidence="14">Leaf</tissue>
    </source>
</reference>
<comment type="similarity">
    <text evidence="11">Belongs to the anamorsin family.</text>
</comment>
<dbReference type="InterPro" id="IPR007785">
    <property type="entry name" value="Anamorsin"/>
</dbReference>
<dbReference type="NCBIfam" id="TIGR00756">
    <property type="entry name" value="PPR"/>
    <property type="match status" value="3"/>
</dbReference>
<proteinExistence type="inferred from homology"/>
<evidence type="ECO:0000259" key="13">
    <source>
        <dbReference type="Pfam" id="PF05093"/>
    </source>
</evidence>
<dbReference type="InterPro" id="IPR002885">
    <property type="entry name" value="PPR_rpt"/>
</dbReference>
<feature type="short sequence motif" description="Cx2C motif 2" evidence="11">
    <location>
        <begin position="243"/>
        <end position="246"/>
    </location>
</feature>
<dbReference type="Gene3D" id="1.25.40.10">
    <property type="entry name" value="Tetratricopeptide repeat domain"/>
    <property type="match status" value="4"/>
</dbReference>
<dbReference type="PANTHER" id="PTHR47926:SF486">
    <property type="entry name" value="(WILD MALAYSIAN BANANA) HYPOTHETICAL PROTEIN"/>
    <property type="match status" value="1"/>
</dbReference>
<organism evidence="14 15">
    <name type="scientific">Gossypium arboreum</name>
    <name type="common">Tree cotton</name>
    <name type="synonym">Gossypium nanking</name>
    <dbReference type="NCBI Taxonomy" id="29729"/>
    <lineage>
        <taxon>Eukaryota</taxon>
        <taxon>Viridiplantae</taxon>
        <taxon>Streptophyta</taxon>
        <taxon>Embryophyta</taxon>
        <taxon>Tracheophyta</taxon>
        <taxon>Spermatophyta</taxon>
        <taxon>Magnoliopsida</taxon>
        <taxon>eudicotyledons</taxon>
        <taxon>Gunneridae</taxon>
        <taxon>Pentapetalae</taxon>
        <taxon>rosids</taxon>
        <taxon>malvids</taxon>
        <taxon>Malvales</taxon>
        <taxon>Malvaceae</taxon>
        <taxon>Malvoideae</taxon>
        <taxon>Gossypium</taxon>
    </lineage>
</organism>
<dbReference type="PROSITE" id="PS51375">
    <property type="entry name" value="PPR"/>
    <property type="match status" value="3"/>
</dbReference>
<sequence>MDSKSERSAVLAITDDTSYAVTALNAYWEFENENPKRFDPLIILQASSLARLPLESFNVDLVIYISRSVEFPFGELYAEILRVLVPGGSLVVYGLQSGAKEADTAMSAIEHKLLLAGFLEGKRFHLKSVAQSFGVKAKKPSWKLGSSFAIKKKTVKNPLKIQMDDDSDLIDEDSLLTEEDLKKPQLPPVGDCEVESTRKACKNCTCGRAEQEEKVQKLELTMDQINNPQSACGNCGLGDAFRCSTCPYKGLPPFKLGEKVTFLQPTFELETDGSFGQNFRFLGVYANGDDVKKFLSEKYGNLSAFELKNSKDFNNDLMEADISMTVRLQIVYRKLSIKSIKSAYEESVGSRLQKFSGSDNKELLSTNWLRLFTSQFKDEYKLPRGSLVELSKEPGYVLKTIISILLRLVSAYRSRHISESLPLFQARCTLFSTSVNALQRTSDEDGDKGIDFDRLFKSCNRLHLAKLLHALVVAAGKARSIFFSAKLVNVYAYLGDVSFSRRTFDQIPNKDVYTWNSMFLLMFARFFLTSGLRPDFYTFASVLKACKNPLDGMRIHSLVLKLSFEWDVFVTAFLVHMYTRFIALGNARKLFDDMLVRDMGSWNAMISGYCQNSNAAEALDVLNEMRSEGVLMDPVTIVSVLPICAPLNDILNGMSIHVYSIKRGLEYDLFVSNALINMYAKFGNMVIRDVVSWNSIIAEQNDDPNRALALFYDLQQTGISPDYLTLFLKPFRLKDVVSWNTLITGYTQNGLASEAIEVFDMMQKEVAPNQATWVSILPAYSNIGALRQGMWVHGLLVKSSLYLDIFVGTCLIDMYGKCGKFDDTMSLFYEVPKMTSVPWNSIISCHGIHGHAEKALKLFREMREEGVKPDHITFVSLLSTCSHSGLVEEDMFGRAGHLEKAYNFIKDMPVKPGASVWGALLGACRTHGNIDLGAFASERWFEVDSENVGYYVLMSNIYANIGK</sequence>
<comment type="similarity">
    <text evidence="2">Belongs to the chalcone isomerase family.</text>
</comment>
<dbReference type="InterPro" id="IPR046408">
    <property type="entry name" value="CIAPIN1"/>
</dbReference>
<feature type="binding site" evidence="11">
    <location>
        <position position="246"/>
    </location>
    <ligand>
        <name>[4Fe-4S] cluster</name>
        <dbReference type="ChEBI" id="CHEBI:49883"/>
    </ligand>
</feature>
<evidence type="ECO:0000313" key="15">
    <source>
        <dbReference type="Proteomes" id="UP001358586"/>
    </source>
</evidence>
<evidence type="ECO:0000256" key="9">
    <source>
        <dbReference type="ARBA" id="ARBA00023014"/>
    </source>
</evidence>
<dbReference type="Gene3D" id="1.10.890.20">
    <property type="match status" value="1"/>
</dbReference>
<evidence type="ECO:0000256" key="6">
    <source>
        <dbReference type="ARBA" id="ARBA00022723"/>
    </source>
</evidence>
<keyword evidence="9 11" id="KW-0411">Iron-sulfur</keyword>
<dbReference type="InterPro" id="IPR016088">
    <property type="entry name" value="Chalcone_isomerase_3-sand"/>
</dbReference>
<comment type="caution">
    <text evidence="14">The sequence shown here is derived from an EMBL/GenBank/DDBJ whole genome shotgun (WGS) entry which is preliminary data.</text>
</comment>
<dbReference type="Pfam" id="PF01535">
    <property type="entry name" value="PPR"/>
    <property type="match status" value="1"/>
</dbReference>
<feature type="binding site" evidence="11">
    <location>
        <position position="192"/>
    </location>
    <ligand>
        <name>[2Fe-2S] cluster</name>
        <dbReference type="ChEBI" id="CHEBI:190135"/>
    </ligand>
</feature>
<comment type="domain">
    <text evidence="11">The twin Cx2C motifs are involved in the recognition by the mitochondrial MIA40-ERV1 disulfide relay system. The formation of 2 disulfide bonds in the Cx2C motifs through dithiol/disulfide exchange reactions effectively traps the protein in the mitochondrial intermembrane space.</text>
</comment>
<feature type="region of interest" description="Fe-S binding site B" evidence="11">
    <location>
        <begin position="232"/>
        <end position="246"/>
    </location>
</feature>
<feature type="binding site" evidence="11">
    <location>
        <position position="204"/>
    </location>
    <ligand>
        <name>[2Fe-2S] cluster</name>
        <dbReference type="ChEBI" id="CHEBI:190135"/>
    </ligand>
</feature>
<comment type="domain">
    <text evidence="11">The N-terminal domain has structural similarity with S-adenosyl-L-methionine-dependent methyltransferases, but does not bind S-adenosyl-L-methionine. It is required for correct assembly of the 2 Fe-S clusters.</text>
</comment>
<dbReference type="InterPro" id="IPR036298">
    <property type="entry name" value="Chalcone_isomerase_sf"/>
</dbReference>
<keyword evidence="3 11" id="KW-0004">4Fe-4S</keyword>
<dbReference type="Proteomes" id="UP001358586">
    <property type="component" value="Chromosome 8"/>
</dbReference>
<dbReference type="SUPFAM" id="SSF54626">
    <property type="entry name" value="Chalcone isomerase"/>
    <property type="match status" value="1"/>
</dbReference>
<dbReference type="Gene3D" id="3.40.50.150">
    <property type="entry name" value="Vaccinia Virus protein VP39"/>
    <property type="match status" value="1"/>
</dbReference>
<gene>
    <name evidence="14" type="ORF">PVK06_028810</name>
</gene>
<feature type="binding site" evidence="11">
    <location>
        <position position="206"/>
    </location>
    <ligand>
        <name>[2Fe-2S] cluster</name>
        <dbReference type="ChEBI" id="CHEBI:190135"/>
    </ligand>
</feature>
<dbReference type="InterPro" id="IPR011990">
    <property type="entry name" value="TPR-like_helical_dom_sf"/>
</dbReference>
<comment type="subcellular location">
    <subcellularLocation>
        <location evidence="11">Cytoplasm</location>
    </subcellularLocation>
    <subcellularLocation>
        <location evidence="11">Mitochondrion intermembrane space</location>
    </subcellularLocation>
</comment>
<dbReference type="Pfam" id="PF05093">
    <property type="entry name" value="CIAPIN1"/>
    <property type="match status" value="1"/>
</dbReference>
<feature type="binding site" evidence="11">
    <location>
        <position position="235"/>
    </location>
    <ligand>
        <name>[4Fe-4S] cluster</name>
        <dbReference type="ChEBI" id="CHEBI:49883"/>
    </ligand>
</feature>
<evidence type="ECO:0000256" key="1">
    <source>
        <dbReference type="ARBA" id="ARBA00001966"/>
    </source>
</evidence>
<keyword evidence="10 11" id="KW-0496">Mitochondrion</keyword>
<feature type="binding site" evidence="11">
    <location>
        <position position="243"/>
    </location>
    <ligand>
        <name>[4Fe-4S] cluster</name>
        <dbReference type="ChEBI" id="CHEBI:49883"/>
    </ligand>
</feature>
<keyword evidence="4 11" id="KW-0963">Cytoplasm</keyword>
<dbReference type="InterPro" id="IPR029063">
    <property type="entry name" value="SAM-dependent_MTases_sf"/>
</dbReference>
<dbReference type="HAMAP" id="MF_03115">
    <property type="entry name" value="Anamorsin"/>
    <property type="match status" value="1"/>
</dbReference>
<evidence type="ECO:0000256" key="7">
    <source>
        <dbReference type="ARBA" id="ARBA00022737"/>
    </source>
</evidence>
<dbReference type="Gene3D" id="3.50.70.10">
    <property type="match status" value="1"/>
</dbReference>
<feature type="binding site" evidence="11">
    <location>
        <position position="201"/>
    </location>
    <ligand>
        <name>[2Fe-2S] cluster</name>
        <dbReference type="ChEBI" id="CHEBI:190135"/>
    </ligand>
</feature>
<evidence type="ECO:0000313" key="14">
    <source>
        <dbReference type="EMBL" id="KAK5813361.1"/>
    </source>
</evidence>
<dbReference type="InterPro" id="IPR046960">
    <property type="entry name" value="PPR_At4g14850-like_plant"/>
</dbReference>
<comment type="domain">
    <text evidence="11">The C-terminal domain binds 2 Fe-S clusters but is otherwise mostly in an intrinsically disordered conformation.</text>
</comment>
<evidence type="ECO:0000256" key="10">
    <source>
        <dbReference type="ARBA" id="ARBA00023128"/>
    </source>
</evidence>
<evidence type="ECO:0000256" key="5">
    <source>
        <dbReference type="ARBA" id="ARBA00022714"/>
    </source>
</evidence>
<dbReference type="InterPro" id="IPR016089">
    <property type="entry name" value="Chalcone_isomerase_bundle_sf"/>
</dbReference>